<feature type="compositionally biased region" description="Basic and acidic residues" evidence="9">
    <location>
        <begin position="369"/>
        <end position="378"/>
    </location>
</feature>
<evidence type="ECO:0000256" key="1">
    <source>
        <dbReference type="ARBA" id="ARBA00004245"/>
    </source>
</evidence>
<feature type="region of interest" description="Disordered" evidence="9">
    <location>
        <begin position="1144"/>
        <end position="1163"/>
    </location>
</feature>
<feature type="compositionally biased region" description="Low complexity" evidence="9">
    <location>
        <begin position="34"/>
        <end position="59"/>
    </location>
</feature>
<dbReference type="Proteomes" id="UP000245771">
    <property type="component" value="Unassembled WGS sequence"/>
</dbReference>
<name>A0A316VEC8_9BASI</name>
<feature type="region of interest" description="Disordered" evidence="9">
    <location>
        <begin position="340"/>
        <end position="378"/>
    </location>
</feature>
<dbReference type="PROSITE" id="PS50003">
    <property type="entry name" value="PH_DOMAIN"/>
    <property type="match status" value="1"/>
</dbReference>
<dbReference type="InParanoid" id="A0A316VEC8"/>
<gene>
    <name evidence="13" type="ORF">FA14DRAFT_41472</name>
</gene>
<dbReference type="SUPFAM" id="SSF57903">
    <property type="entry name" value="FYVE/PHD zinc finger"/>
    <property type="match status" value="1"/>
</dbReference>
<dbReference type="PANTHER" id="PTHR12673">
    <property type="entry name" value="FACIOGENITAL DYSPLASIA PROTEIN"/>
    <property type="match status" value="1"/>
</dbReference>
<dbReference type="Gene3D" id="3.30.40.10">
    <property type="entry name" value="Zinc/RING finger domain, C3HC4 (zinc finger)"/>
    <property type="match status" value="1"/>
</dbReference>
<organism evidence="13 14">
    <name type="scientific">Meira miltonrushii</name>
    <dbReference type="NCBI Taxonomy" id="1280837"/>
    <lineage>
        <taxon>Eukaryota</taxon>
        <taxon>Fungi</taxon>
        <taxon>Dikarya</taxon>
        <taxon>Basidiomycota</taxon>
        <taxon>Ustilaginomycotina</taxon>
        <taxon>Exobasidiomycetes</taxon>
        <taxon>Exobasidiales</taxon>
        <taxon>Brachybasidiaceae</taxon>
        <taxon>Meira</taxon>
    </lineage>
</organism>
<dbReference type="SMART" id="SM00325">
    <property type="entry name" value="RhoGEF"/>
    <property type="match status" value="1"/>
</dbReference>
<dbReference type="OrthoDB" id="660555at2759"/>
<dbReference type="STRING" id="1280837.A0A316VEC8"/>
<evidence type="ECO:0000256" key="5">
    <source>
        <dbReference type="ARBA" id="ARBA00022771"/>
    </source>
</evidence>
<dbReference type="SUPFAM" id="SSF48065">
    <property type="entry name" value="DBL homology domain (DH-domain)"/>
    <property type="match status" value="1"/>
</dbReference>
<dbReference type="GO" id="GO:0005737">
    <property type="term" value="C:cytoplasm"/>
    <property type="evidence" value="ECO:0007669"/>
    <property type="project" value="TreeGrafter"/>
</dbReference>
<feature type="region of interest" description="Disordered" evidence="9">
    <location>
        <begin position="605"/>
        <end position="629"/>
    </location>
</feature>
<protein>
    <submittedName>
        <fullName evidence="13">Uncharacterized protein</fullName>
    </submittedName>
</protein>
<evidence type="ECO:0000259" key="10">
    <source>
        <dbReference type="PROSITE" id="PS50003"/>
    </source>
</evidence>
<evidence type="ECO:0000313" key="14">
    <source>
        <dbReference type="Proteomes" id="UP000245771"/>
    </source>
</evidence>
<dbReference type="InterPro" id="IPR013083">
    <property type="entry name" value="Znf_RING/FYVE/PHD"/>
</dbReference>
<dbReference type="GeneID" id="37024097"/>
<evidence type="ECO:0000259" key="11">
    <source>
        <dbReference type="PROSITE" id="PS50010"/>
    </source>
</evidence>
<evidence type="ECO:0000256" key="8">
    <source>
        <dbReference type="PROSITE-ProRule" id="PRU00091"/>
    </source>
</evidence>
<feature type="domain" description="FYVE-type" evidence="12">
    <location>
        <begin position="832"/>
        <end position="895"/>
    </location>
</feature>
<keyword evidence="5 8" id="KW-0863">Zinc-finger</keyword>
<dbReference type="PROSITE" id="PS50010">
    <property type="entry name" value="DH_2"/>
    <property type="match status" value="1"/>
</dbReference>
<dbReference type="EMBL" id="KZ819603">
    <property type="protein sequence ID" value="PWN35428.1"/>
    <property type="molecule type" value="Genomic_DNA"/>
</dbReference>
<feature type="region of interest" description="Disordered" evidence="9">
    <location>
        <begin position="755"/>
        <end position="774"/>
    </location>
</feature>
<dbReference type="InterPro" id="IPR000219">
    <property type="entry name" value="DH_dom"/>
</dbReference>
<evidence type="ECO:0000256" key="4">
    <source>
        <dbReference type="ARBA" id="ARBA00022723"/>
    </source>
</evidence>
<dbReference type="PANTHER" id="PTHR12673:SF270">
    <property type="entry name" value="FYVE-TYPE DOMAIN-CONTAINING PROTEIN"/>
    <property type="match status" value="1"/>
</dbReference>
<dbReference type="CDD" id="cd00160">
    <property type="entry name" value="RhoGEF"/>
    <property type="match status" value="1"/>
</dbReference>
<reference evidence="13 14" key="1">
    <citation type="journal article" date="2018" name="Mol. Biol. Evol.">
        <title>Broad Genomic Sampling Reveals a Smut Pathogenic Ancestry of the Fungal Clade Ustilaginomycotina.</title>
        <authorList>
            <person name="Kijpornyongpan T."/>
            <person name="Mondo S.J."/>
            <person name="Barry K."/>
            <person name="Sandor L."/>
            <person name="Lee J."/>
            <person name="Lipzen A."/>
            <person name="Pangilinan J."/>
            <person name="LaButti K."/>
            <person name="Hainaut M."/>
            <person name="Henrissat B."/>
            <person name="Grigoriev I.V."/>
            <person name="Spatafora J.W."/>
            <person name="Aime M.C."/>
        </authorList>
    </citation>
    <scope>NUCLEOTIDE SEQUENCE [LARGE SCALE GENOMIC DNA]</scope>
    <source>
        <strain evidence="13 14">MCA 3882</strain>
    </source>
</reference>
<evidence type="ECO:0000256" key="7">
    <source>
        <dbReference type="ARBA" id="ARBA00023212"/>
    </source>
</evidence>
<dbReference type="InterPro" id="IPR017455">
    <property type="entry name" value="Znf_FYVE-rel"/>
</dbReference>
<evidence type="ECO:0000256" key="2">
    <source>
        <dbReference type="ARBA" id="ARBA00022490"/>
    </source>
</evidence>
<dbReference type="Pfam" id="PF01363">
    <property type="entry name" value="FYVE"/>
    <property type="match status" value="1"/>
</dbReference>
<dbReference type="PROSITE" id="PS50178">
    <property type="entry name" value="ZF_FYVE"/>
    <property type="match status" value="1"/>
</dbReference>
<dbReference type="InterPro" id="IPR035899">
    <property type="entry name" value="DBL_dom_sf"/>
</dbReference>
<dbReference type="SUPFAM" id="SSF50729">
    <property type="entry name" value="PH domain-like"/>
    <property type="match status" value="1"/>
</dbReference>
<keyword evidence="14" id="KW-1185">Reference proteome</keyword>
<evidence type="ECO:0000256" key="6">
    <source>
        <dbReference type="ARBA" id="ARBA00022833"/>
    </source>
</evidence>
<dbReference type="InterPro" id="IPR000306">
    <property type="entry name" value="Znf_FYVE"/>
</dbReference>
<feature type="domain" description="DH" evidence="11">
    <location>
        <begin position="253"/>
        <end position="514"/>
    </location>
</feature>
<evidence type="ECO:0000313" key="13">
    <source>
        <dbReference type="EMBL" id="PWN35428.1"/>
    </source>
</evidence>
<dbReference type="SMART" id="SM00233">
    <property type="entry name" value="PH"/>
    <property type="match status" value="1"/>
</dbReference>
<dbReference type="RefSeq" id="XP_025355730.1">
    <property type="nucleotide sequence ID" value="XM_025502316.1"/>
</dbReference>
<dbReference type="SMART" id="SM00064">
    <property type="entry name" value="FYVE"/>
    <property type="match status" value="1"/>
</dbReference>
<feature type="compositionally biased region" description="Polar residues" evidence="9">
    <location>
        <begin position="973"/>
        <end position="1001"/>
    </location>
</feature>
<dbReference type="GO" id="GO:0005085">
    <property type="term" value="F:guanyl-nucleotide exchange factor activity"/>
    <property type="evidence" value="ECO:0007669"/>
    <property type="project" value="UniProtKB-KW"/>
</dbReference>
<dbReference type="AlphaFoldDB" id="A0A316VEC8"/>
<dbReference type="Pfam" id="PF00621">
    <property type="entry name" value="RhoGEF"/>
    <property type="match status" value="1"/>
</dbReference>
<feature type="compositionally biased region" description="Polar residues" evidence="9">
    <location>
        <begin position="74"/>
        <end position="86"/>
    </location>
</feature>
<dbReference type="Gene3D" id="1.20.900.10">
    <property type="entry name" value="Dbl homology (DH) domain"/>
    <property type="match status" value="1"/>
</dbReference>
<feature type="compositionally biased region" description="Low complexity" evidence="9">
    <location>
        <begin position="759"/>
        <end position="768"/>
    </location>
</feature>
<dbReference type="GO" id="GO:0005856">
    <property type="term" value="C:cytoskeleton"/>
    <property type="evidence" value="ECO:0007669"/>
    <property type="project" value="UniProtKB-SubCell"/>
</dbReference>
<feature type="compositionally biased region" description="Low complexity" evidence="9">
    <location>
        <begin position="1145"/>
        <end position="1163"/>
    </location>
</feature>
<feature type="region of interest" description="Disordered" evidence="9">
    <location>
        <begin position="117"/>
        <end position="143"/>
    </location>
</feature>
<dbReference type="InterPro" id="IPR011011">
    <property type="entry name" value="Znf_FYVE_PHD"/>
</dbReference>
<keyword evidence="7" id="KW-0206">Cytoskeleton</keyword>
<evidence type="ECO:0000256" key="9">
    <source>
        <dbReference type="SAM" id="MobiDB-lite"/>
    </source>
</evidence>
<keyword evidence="4" id="KW-0479">Metal-binding</keyword>
<sequence>MNESRPMLASVENTVTSSMQTCSIHEETYKSTPSRQGSQSSNSSIKSSISSSNGVNQKSPPSHDHHSVEPVSFPTGQSSSNNTHPYSESIMVAASSSHSNLTASLLTPTLASALGIIPSSRRKKSQKQNTTPVPSSSSASASASASASSAVAGSSKWPRRPSLPALASGDSRMSMYSVASFESLPEGESVSHISSSPYSKPSNDLLDPTSYGSSPKLESSMAGMRKNKDPSRRFHVRINDRPLRSAEDGNWTKRRNVAKELLDTERAFVASLRIVNDHYYQPLLGYSKGVSTSSTGTKLPDNAAPNLSKKAINEIFSNFADILHLNSELLIRLDDRLSGRNRDPPNSRPVSMVIPGSVEESIEPNPEQLQKKTDANTHPWDPKSDLIGDLLAPMAPFLKMYSFFVKNFSSALTRIEAERKTNEVFARFLKETERLTWMTSASTEGADGVPTRSGGFGFGLGLQAHLLSIVQRIPRYKLLVGELVKCTPVGHKDYSDLCRAYQVIEQVAESINDNIRQHEMVLSMLSIQRTLIGMNEPLITPGRALLKRATLRKAGRKDIHAREFFLFTDCIIYAAPIGGAIADASAAWQAFSRYGVVEGTSSPLGSPTMAKSPYQQRNLASSPGKPFEVPIRRRTTSVPTQVESNRLSFSSLEGQQLQFRGKFALQDCTVVGVESANSNDLSLRHCIEIRTPGKSFAIYADSTEAKAEWLTAMRNAREELMTNRRTLQAEEDSISAKRERRRSLQAINRKVSFPQIPDSSSSIPEGSSVEAFTEARPKRESLPSFSTTGSLAAYLTGSSANSASMANSNLSASRNGGLKVLEDYNAPVWVPDSRADKCACCSESFGLWRRKHHCRLCGQVVCWSCSQKTFLIASYEDGEQDRPARACDTCYESVFPETPEPSLVDVESAAASTPATNVEQCIHASRALDSDASLPSCPPTPTSPQEMCIITTHEDDDTMHSLTPGVDSPRVTVEQSENTTANRRNRSVSPPTRENRSNQPISPAARVAKAHALEAQLFHGKLLSPQVHAATSGSGTFRLVTPRLTTPEWERPPLLRSSKTYGGEINMTSSNETSSQATPASTSINQSHPNECGDYFAGVSFGADQLHLENNEVDQVKTSLLQAPVRRRKPLSAAARLSSFYGALPQISTPNSSSPSPAVPSDS</sequence>
<feature type="region of interest" description="Disordered" evidence="9">
    <location>
        <begin position="189"/>
        <end position="233"/>
    </location>
</feature>
<keyword evidence="2" id="KW-0963">Cytoplasm</keyword>
<feature type="region of interest" description="Disordered" evidence="9">
    <location>
        <begin position="1"/>
        <end position="87"/>
    </location>
</feature>
<dbReference type="Gene3D" id="2.30.29.30">
    <property type="entry name" value="Pleckstrin-homology domain (PH domain)/Phosphotyrosine-binding domain (PTB)"/>
    <property type="match status" value="1"/>
</dbReference>
<dbReference type="InterPro" id="IPR051092">
    <property type="entry name" value="FYVE_RhoGEF_PH"/>
</dbReference>
<proteinExistence type="predicted"/>
<feature type="compositionally biased region" description="Low complexity" evidence="9">
    <location>
        <begin position="190"/>
        <end position="202"/>
    </location>
</feature>
<feature type="region of interest" description="Disordered" evidence="9">
    <location>
        <begin position="956"/>
        <end position="1001"/>
    </location>
</feature>
<dbReference type="InterPro" id="IPR001849">
    <property type="entry name" value="PH_domain"/>
</dbReference>
<feature type="compositionally biased region" description="Polar residues" evidence="9">
    <location>
        <begin position="11"/>
        <end position="23"/>
    </location>
</feature>
<dbReference type="GO" id="GO:0008270">
    <property type="term" value="F:zinc ion binding"/>
    <property type="evidence" value="ECO:0007669"/>
    <property type="project" value="UniProtKB-KW"/>
</dbReference>
<evidence type="ECO:0000259" key="12">
    <source>
        <dbReference type="PROSITE" id="PS50178"/>
    </source>
</evidence>
<dbReference type="InterPro" id="IPR011993">
    <property type="entry name" value="PH-like_dom_sf"/>
</dbReference>
<accession>A0A316VEC8</accession>
<evidence type="ECO:0000256" key="3">
    <source>
        <dbReference type="ARBA" id="ARBA00022658"/>
    </source>
</evidence>
<comment type="subcellular location">
    <subcellularLocation>
        <location evidence="1">Cytoplasm</location>
        <location evidence="1">Cytoskeleton</location>
    </subcellularLocation>
</comment>
<keyword evidence="3" id="KW-0344">Guanine-nucleotide releasing factor</keyword>
<feature type="domain" description="PH" evidence="10">
    <location>
        <begin position="544"/>
        <end position="718"/>
    </location>
</feature>
<keyword evidence="6" id="KW-0862">Zinc</keyword>